<feature type="transmembrane region" description="Helical" evidence="5">
    <location>
        <begin position="48"/>
        <end position="70"/>
    </location>
</feature>
<gene>
    <name evidence="8" type="ORF">SAMN05660429_02890</name>
</gene>
<dbReference type="NCBIfam" id="TIGR01352">
    <property type="entry name" value="tonB_Cterm"/>
    <property type="match status" value="1"/>
</dbReference>
<evidence type="ECO:0000313" key="9">
    <source>
        <dbReference type="Proteomes" id="UP000199308"/>
    </source>
</evidence>
<dbReference type="PANTHER" id="PTHR34978:SF3">
    <property type="entry name" value="SLR0241 PROTEIN"/>
    <property type="match status" value="1"/>
</dbReference>
<dbReference type="AlphaFoldDB" id="A0A1I0HQC0"/>
<keyword evidence="9" id="KW-1185">Reference proteome</keyword>
<evidence type="ECO:0000313" key="8">
    <source>
        <dbReference type="EMBL" id="SET85964.1"/>
    </source>
</evidence>
<accession>A0A1I0HQC0</accession>
<dbReference type="InterPro" id="IPR037682">
    <property type="entry name" value="TonB_C"/>
</dbReference>
<dbReference type="InterPro" id="IPR006260">
    <property type="entry name" value="TonB/TolA_C"/>
</dbReference>
<keyword evidence="6" id="KW-0175">Coiled coil</keyword>
<evidence type="ECO:0000256" key="5">
    <source>
        <dbReference type="RuleBase" id="RU362123"/>
    </source>
</evidence>
<keyword evidence="4 5" id="KW-0472">Membrane</keyword>
<keyword evidence="5" id="KW-0735">Signal-anchor</keyword>
<name>A0A1I0HQC0_THASX</name>
<dbReference type="GO" id="GO:0005886">
    <property type="term" value="C:plasma membrane"/>
    <property type="evidence" value="ECO:0007669"/>
    <property type="project" value="UniProtKB-SubCell"/>
</dbReference>
<dbReference type="GO" id="GO:0015891">
    <property type="term" value="P:siderophore transport"/>
    <property type="evidence" value="ECO:0007669"/>
    <property type="project" value="InterPro"/>
</dbReference>
<dbReference type="Pfam" id="PF03544">
    <property type="entry name" value="TonB_C"/>
    <property type="match status" value="1"/>
</dbReference>
<reference evidence="8 9" key="1">
    <citation type="submission" date="2016-10" db="EMBL/GenBank/DDBJ databases">
        <authorList>
            <person name="de Groot N.N."/>
        </authorList>
    </citation>
    <scope>NUCLEOTIDE SEQUENCE [LARGE SCALE GENOMIC DNA]</scope>
    <source>
        <strain evidence="8 9">DSM 19706</strain>
    </source>
</reference>
<dbReference type="InterPro" id="IPR003538">
    <property type="entry name" value="TonB"/>
</dbReference>
<proteinExistence type="inferred from homology"/>
<comment type="similarity">
    <text evidence="5">Belongs to the TonB family.</text>
</comment>
<dbReference type="Proteomes" id="UP000199308">
    <property type="component" value="Unassembled WGS sequence"/>
</dbReference>
<protein>
    <recommendedName>
        <fullName evidence="5">Protein TonB</fullName>
    </recommendedName>
</protein>
<comment type="caution">
    <text evidence="5">Lacks conserved residue(s) required for the propagation of feature annotation.</text>
</comment>
<keyword evidence="5" id="KW-1003">Cell membrane</keyword>
<dbReference type="PROSITE" id="PS52015">
    <property type="entry name" value="TONB_CTD"/>
    <property type="match status" value="1"/>
</dbReference>
<dbReference type="Pfam" id="PF05569">
    <property type="entry name" value="Peptidase_M56"/>
    <property type="match status" value="1"/>
</dbReference>
<feature type="domain" description="TonB C-terminal" evidence="7">
    <location>
        <begin position="440"/>
        <end position="530"/>
    </location>
</feature>
<comment type="subcellular location">
    <subcellularLocation>
        <location evidence="5">Cell inner membrane</location>
        <topology evidence="5">Single-pass membrane protein</topology>
        <orientation evidence="5">Periplasmic side</orientation>
    </subcellularLocation>
    <subcellularLocation>
        <location evidence="1">Membrane</location>
        <topology evidence="1">Single-pass membrane protein</topology>
    </subcellularLocation>
</comment>
<dbReference type="STRING" id="349064.SAMN05660429_02890"/>
<keyword evidence="5" id="KW-0813">Transport</keyword>
<dbReference type="PANTHER" id="PTHR34978">
    <property type="entry name" value="POSSIBLE SENSOR-TRANSDUCER PROTEIN BLAR"/>
    <property type="match status" value="1"/>
</dbReference>
<dbReference type="RefSeq" id="WP_093332031.1">
    <property type="nucleotide sequence ID" value="NZ_AP027363.1"/>
</dbReference>
<feature type="transmembrane region" description="Helical" evidence="5">
    <location>
        <begin position="12"/>
        <end position="36"/>
    </location>
</feature>
<dbReference type="GO" id="GO:0055085">
    <property type="term" value="P:transmembrane transport"/>
    <property type="evidence" value="ECO:0007669"/>
    <property type="project" value="InterPro"/>
</dbReference>
<keyword evidence="5" id="KW-0653">Protein transport</keyword>
<organism evidence="8 9">
    <name type="scientific">Thalassotalea agarivorans</name>
    <name type="common">Thalassomonas agarivorans</name>
    <dbReference type="NCBI Taxonomy" id="349064"/>
    <lineage>
        <taxon>Bacteria</taxon>
        <taxon>Pseudomonadati</taxon>
        <taxon>Pseudomonadota</taxon>
        <taxon>Gammaproteobacteria</taxon>
        <taxon>Alteromonadales</taxon>
        <taxon>Colwelliaceae</taxon>
        <taxon>Thalassotalea</taxon>
    </lineage>
</organism>
<evidence type="ECO:0000256" key="1">
    <source>
        <dbReference type="ARBA" id="ARBA00004167"/>
    </source>
</evidence>
<dbReference type="CDD" id="cd07341">
    <property type="entry name" value="M56_BlaR1_MecR1_like"/>
    <property type="match status" value="1"/>
</dbReference>
<dbReference type="InterPro" id="IPR008756">
    <property type="entry name" value="Peptidase_M56"/>
</dbReference>
<dbReference type="Gene3D" id="3.30.1150.10">
    <property type="match status" value="1"/>
</dbReference>
<keyword evidence="2 5" id="KW-0812">Transmembrane</keyword>
<dbReference type="PRINTS" id="PR01374">
    <property type="entry name" value="TONBPROTEIN"/>
</dbReference>
<keyword evidence="3 5" id="KW-1133">Transmembrane helix</keyword>
<evidence type="ECO:0000256" key="3">
    <source>
        <dbReference type="ARBA" id="ARBA00022989"/>
    </source>
</evidence>
<feature type="coiled-coil region" evidence="6">
    <location>
        <begin position="401"/>
        <end position="429"/>
    </location>
</feature>
<comment type="function">
    <text evidence="5">Interacts with outer membrane receptor proteins that carry out high-affinity binding and energy dependent uptake into the periplasmic space of specific substrates. It could act to transduce energy from the cytoplasmic membrane to specific energy-requiring processes in the outer membrane, resulting in the release into the periplasm of ligands bound by these outer membrane proteins.</text>
</comment>
<feature type="transmembrane region" description="Helical" evidence="5">
    <location>
        <begin position="314"/>
        <end position="332"/>
    </location>
</feature>
<dbReference type="OrthoDB" id="15218at2"/>
<dbReference type="InterPro" id="IPR052173">
    <property type="entry name" value="Beta-lactam_resp_regulator"/>
</dbReference>
<dbReference type="EMBL" id="FOHK01000017">
    <property type="protein sequence ID" value="SET85964.1"/>
    <property type="molecule type" value="Genomic_DNA"/>
</dbReference>
<dbReference type="Gene3D" id="3.30.2010.10">
    <property type="entry name" value="Metalloproteases ('zincins'), catalytic domain"/>
    <property type="match status" value="1"/>
</dbReference>
<evidence type="ECO:0000256" key="4">
    <source>
        <dbReference type="ARBA" id="ARBA00023136"/>
    </source>
</evidence>
<evidence type="ECO:0000259" key="7">
    <source>
        <dbReference type="PROSITE" id="PS52015"/>
    </source>
</evidence>
<dbReference type="GO" id="GO:0015031">
    <property type="term" value="P:protein transport"/>
    <property type="evidence" value="ECO:0007669"/>
    <property type="project" value="UniProtKB-UniRule"/>
</dbReference>
<feature type="transmembrane region" description="Helical" evidence="5">
    <location>
        <begin position="102"/>
        <end position="123"/>
    </location>
</feature>
<evidence type="ECO:0000256" key="2">
    <source>
        <dbReference type="ARBA" id="ARBA00022692"/>
    </source>
</evidence>
<evidence type="ECO:0000256" key="6">
    <source>
        <dbReference type="SAM" id="Coils"/>
    </source>
</evidence>
<dbReference type="SUPFAM" id="SSF74653">
    <property type="entry name" value="TolA/TonB C-terminal domain"/>
    <property type="match status" value="1"/>
</dbReference>
<sequence length="530" mass="59666">MLNEVLNSPVLYSLAVSLLHFLWQGLLIAAVLRIYLLITPVNRSKARYNAACSAMLMCLIAPIVTFALVFEPQLASVVEQHYVSFQIVSNETTILGVRSNQYLPYLSVGWFASVFILTVKLALDLKAVNQLPKDSFTPKDPELLATFLRLCDQIGLSKVPAFLLSKKATVPMALGWLKPTVLIPTSMLTGLTPAQLEMLILHELAHVKRHDYIVNFVQTLVEILLFFHPAVGWISYQIRNERECCTDDLAVSCCGKPLDYARTLADTASVCLADNDNQTRSLAIAASGGELKKRVVRLVHPQHYSAQSRVAKRLALFTSALTITLTALLVAAEDKKMIPSLAAKTDNLLEIRFSQLNFETMTSFKNGTLDKVATNLIGMLPLYQAPVPFARTDEDNILLIKSAAEARRIELQRLRQEQLEQNKQRQMRKKIVRLPMPVAPQLQQAILLKQKQPQYPYLAQRRGIEMNVKVDFTIDEMGQIRNIQIEDKPKVRYFKSSIKKALKKWQFEPATENGKAIESQMSKVFAFNLA</sequence>
<keyword evidence="5" id="KW-0997">Cell inner membrane</keyword>
<dbReference type="GO" id="GO:0031992">
    <property type="term" value="F:energy transducer activity"/>
    <property type="evidence" value="ECO:0007669"/>
    <property type="project" value="InterPro"/>
</dbReference>
<dbReference type="GO" id="GO:0030288">
    <property type="term" value="C:outer membrane-bounded periplasmic space"/>
    <property type="evidence" value="ECO:0007669"/>
    <property type="project" value="InterPro"/>
</dbReference>